<protein>
    <submittedName>
        <fullName evidence="1">Uncharacterized protein</fullName>
    </submittedName>
</protein>
<dbReference type="EMBL" id="KZ613527">
    <property type="protein sequence ID" value="PMD13795.1"/>
    <property type="molecule type" value="Genomic_DNA"/>
</dbReference>
<dbReference type="Proteomes" id="UP000235672">
    <property type="component" value="Unassembled WGS sequence"/>
</dbReference>
<dbReference type="AlphaFoldDB" id="A0A2J6PIC7"/>
<reference evidence="1 2" key="1">
    <citation type="submission" date="2016-05" db="EMBL/GenBank/DDBJ databases">
        <title>A degradative enzymes factory behind the ericoid mycorrhizal symbiosis.</title>
        <authorList>
            <consortium name="DOE Joint Genome Institute"/>
            <person name="Martino E."/>
            <person name="Morin E."/>
            <person name="Grelet G."/>
            <person name="Kuo A."/>
            <person name="Kohler A."/>
            <person name="Daghino S."/>
            <person name="Barry K."/>
            <person name="Choi C."/>
            <person name="Cichocki N."/>
            <person name="Clum A."/>
            <person name="Copeland A."/>
            <person name="Hainaut M."/>
            <person name="Haridas S."/>
            <person name="Labutti K."/>
            <person name="Lindquist E."/>
            <person name="Lipzen A."/>
            <person name="Khouja H.-R."/>
            <person name="Murat C."/>
            <person name="Ohm R."/>
            <person name="Olson A."/>
            <person name="Spatafora J."/>
            <person name="Veneault-Fourrey C."/>
            <person name="Henrissat B."/>
            <person name="Grigoriev I."/>
            <person name="Martin F."/>
            <person name="Perotto S."/>
        </authorList>
    </citation>
    <scope>NUCLEOTIDE SEQUENCE [LARGE SCALE GENOMIC DNA]</scope>
    <source>
        <strain evidence="1 2">UAMH 7357</strain>
    </source>
</reference>
<accession>A0A2J6PIC7</accession>
<evidence type="ECO:0000313" key="1">
    <source>
        <dbReference type="EMBL" id="PMD13795.1"/>
    </source>
</evidence>
<organism evidence="1 2">
    <name type="scientific">Hyaloscypha hepaticicola</name>
    <dbReference type="NCBI Taxonomy" id="2082293"/>
    <lineage>
        <taxon>Eukaryota</taxon>
        <taxon>Fungi</taxon>
        <taxon>Dikarya</taxon>
        <taxon>Ascomycota</taxon>
        <taxon>Pezizomycotina</taxon>
        <taxon>Leotiomycetes</taxon>
        <taxon>Helotiales</taxon>
        <taxon>Hyaloscyphaceae</taxon>
        <taxon>Hyaloscypha</taxon>
    </lineage>
</organism>
<gene>
    <name evidence="1" type="ORF">NA56DRAFT_711631</name>
</gene>
<name>A0A2J6PIC7_9HELO</name>
<proteinExistence type="predicted"/>
<sequence length="88" mass="10219">MKRTKIGFSKKDLKTAAALETHNRRLRELLDSNDKLDRLRLQKCLSGDDLVFSMAFNIPDELYELPTHAREVIISMKKTCQTNLELIK</sequence>
<evidence type="ECO:0000313" key="2">
    <source>
        <dbReference type="Proteomes" id="UP000235672"/>
    </source>
</evidence>
<dbReference type="STRING" id="1745343.A0A2J6PIC7"/>
<dbReference type="OrthoDB" id="3565018at2759"/>
<keyword evidence="2" id="KW-1185">Reference proteome</keyword>